<proteinExistence type="predicted"/>
<keyword evidence="3" id="KW-1185">Reference proteome</keyword>
<reference evidence="2 3" key="1">
    <citation type="submission" date="2019-05" db="EMBL/GenBank/DDBJ databases">
        <title>Nakamurella sp. N5BH11, whole genome shotgun sequence.</title>
        <authorList>
            <person name="Tuo L."/>
        </authorList>
    </citation>
    <scope>NUCLEOTIDE SEQUENCE [LARGE SCALE GENOMIC DNA]</scope>
    <source>
        <strain evidence="2 3">N5BH11</strain>
    </source>
</reference>
<comment type="caution">
    <text evidence="2">The sequence shown here is derived from an EMBL/GenBank/DDBJ whole genome shotgun (WGS) entry which is preliminary data.</text>
</comment>
<name>A0A4U6QP86_9ACTN</name>
<accession>A0A4U6QP86</accession>
<sequence length="522" mass="57083">MSQPILDQPWQVRAINGQMYAVARDRAAVLLKPETPARTTARLLQLSLEANGLGGPVVSPGIDRSSLPALYGKYKLPSVVPADYRQSQAGARNRMADLNEWNSPDTQDFQWPTGISSLTIQNAIVYGRFVNPPYPVHLENVISLGPKSFIGNESAVWDFDNPTTRQQSVFLDVTVAPRFPQPRLNAFKGSLHKCERVHAVWCVDAWGPYTKKGYSWGTNVEVVGSRAEALVYFPGPYYASHSPWYWNGAGYQSSTSGAVARSTADMGGSTSWVDYGHGDGNHSDGCEGHGGRGSHTYDPSTNRWAGDGVHFWSTGLLTTDAYDYDYDPTGLGIPVPVAGTPGAGQGTRGWGDNPKRGLPDGGQRPGQARPNTAVGTRRQMDGQYSANGSGFLVLQLENQLPDPTTYLMHDIYVRGGNMGLQEQRKAYPSIQFTAYDWEFGPGWFPWGATDSFANLNQYPVRINDVTSLAAMPGVVDIYGRPTGHPAGAAPWYQTFRWDDPADFYNGQDGQLLPFGRNGIRFG</sequence>
<protein>
    <submittedName>
        <fullName evidence="2">Uncharacterized protein</fullName>
    </submittedName>
</protein>
<evidence type="ECO:0000256" key="1">
    <source>
        <dbReference type="SAM" id="MobiDB-lite"/>
    </source>
</evidence>
<dbReference type="Proteomes" id="UP000306985">
    <property type="component" value="Unassembled WGS sequence"/>
</dbReference>
<gene>
    <name evidence="2" type="ORF">FDO65_10200</name>
</gene>
<dbReference type="AlphaFoldDB" id="A0A4U6QP86"/>
<dbReference type="EMBL" id="SZZH01000001">
    <property type="protein sequence ID" value="TKV61886.1"/>
    <property type="molecule type" value="Genomic_DNA"/>
</dbReference>
<evidence type="ECO:0000313" key="3">
    <source>
        <dbReference type="Proteomes" id="UP000306985"/>
    </source>
</evidence>
<evidence type="ECO:0000313" key="2">
    <source>
        <dbReference type="EMBL" id="TKV61886.1"/>
    </source>
</evidence>
<dbReference type="RefSeq" id="WP_137449191.1">
    <property type="nucleotide sequence ID" value="NZ_SZZH01000001.1"/>
</dbReference>
<organism evidence="2 3">
    <name type="scientific">Nakamurella flava</name>
    <dbReference type="NCBI Taxonomy" id="2576308"/>
    <lineage>
        <taxon>Bacteria</taxon>
        <taxon>Bacillati</taxon>
        <taxon>Actinomycetota</taxon>
        <taxon>Actinomycetes</taxon>
        <taxon>Nakamurellales</taxon>
        <taxon>Nakamurellaceae</taxon>
        <taxon>Nakamurella</taxon>
    </lineage>
</organism>
<feature type="region of interest" description="Disordered" evidence="1">
    <location>
        <begin position="341"/>
        <end position="374"/>
    </location>
</feature>